<dbReference type="Pfam" id="PF00689">
    <property type="entry name" value="Cation_ATPase_C"/>
    <property type="match status" value="1"/>
</dbReference>
<dbReference type="EMBL" id="FOUR01000001">
    <property type="protein sequence ID" value="SFM37738.1"/>
    <property type="molecule type" value="Genomic_DNA"/>
</dbReference>
<dbReference type="Pfam" id="PF08282">
    <property type="entry name" value="Hydrolase_3"/>
    <property type="match status" value="1"/>
</dbReference>
<comment type="subcellular location">
    <subcellularLocation>
        <location evidence="1">Endomembrane system</location>
        <topology evidence="1">Multi-pass membrane protein</topology>
    </subcellularLocation>
</comment>
<keyword evidence="7" id="KW-0460">Magnesium</keyword>
<dbReference type="PRINTS" id="PR00119">
    <property type="entry name" value="CATATPASE"/>
</dbReference>
<protein>
    <submittedName>
        <fullName evidence="13">Potassium and/or sodium efflux P-type ATPase</fullName>
    </submittedName>
</protein>
<evidence type="ECO:0000256" key="5">
    <source>
        <dbReference type="ARBA" id="ARBA00022741"/>
    </source>
</evidence>
<keyword evidence="5" id="KW-0547">Nucleotide-binding</keyword>
<dbReference type="InterPro" id="IPR023299">
    <property type="entry name" value="ATPase_P-typ_cyto_dom_N"/>
</dbReference>
<evidence type="ECO:0000256" key="7">
    <source>
        <dbReference type="ARBA" id="ARBA00022842"/>
    </source>
</evidence>
<dbReference type="GO" id="GO:0006883">
    <property type="term" value="P:intracellular sodium ion homeostasis"/>
    <property type="evidence" value="ECO:0007669"/>
    <property type="project" value="TreeGrafter"/>
</dbReference>
<reference evidence="14" key="1">
    <citation type="submission" date="2016-10" db="EMBL/GenBank/DDBJ databases">
        <authorList>
            <person name="Varghese N."/>
            <person name="Submissions S."/>
        </authorList>
    </citation>
    <scope>NUCLEOTIDE SEQUENCE [LARGE SCALE GENOMIC DNA]</scope>
    <source>
        <strain evidence="14">CGMCC 1.6775</strain>
    </source>
</reference>
<accession>A0A1I4QCE3</accession>
<dbReference type="PANTHER" id="PTHR43294:SF20">
    <property type="entry name" value="P-TYPE ATPASE"/>
    <property type="match status" value="1"/>
</dbReference>
<keyword evidence="6" id="KW-0067">ATP-binding</keyword>
<dbReference type="GO" id="GO:0005524">
    <property type="term" value="F:ATP binding"/>
    <property type="evidence" value="ECO:0007669"/>
    <property type="project" value="UniProtKB-KW"/>
</dbReference>
<evidence type="ECO:0000256" key="10">
    <source>
        <dbReference type="ARBA" id="ARBA00023136"/>
    </source>
</evidence>
<dbReference type="InterPro" id="IPR059000">
    <property type="entry name" value="ATPase_P-type_domA"/>
</dbReference>
<dbReference type="PANTHER" id="PTHR43294">
    <property type="entry name" value="SODIUM/POTASSIUM-TRANSPORTING ATPASE SUBUNIT ALPHA"/>
    <property type="match status" value="1"/>
</dbReference>
<keyword evidence="8" id="KW-1278">Translocase</keyword>
<feature type="transmembrane region" description="Helical" evidence="11">
    <location>
        <begin position="690"/>
        <end position="713"/>
    </location>
</feature>
<feature type="transmembrane region" description="Helical" evidence="11">
    <location>
        <begin position="242"/>
        <end position="263"/>
    </location>
</feature>
<feature type="transmembrane region" description="Helical" evidence="11">
    <location>
        <begin position="767"/>
        <end position="788"/>
    </location>
</feature>
<proteinExistence type="inferred from homology"/>
<feature type="domain" description="Cation-transporting P-type ATPase N-terminal" evidence="12">
    <location>
        <begin position="5"/>
        <end position="78"/>
    </location>
</feature>
<dbReference type="InterPro" id="IPR004014">
    <property type="entry name" value="ATPase_P-typ_cation-transptr_N"/>
</dbReference>
<evidence type="ECO:0000256" key="2">
    <source>
        <dbReference type="ARBA" id="ARBA00005675"/>
    </source>
</evidence>
<feature type="transmembrane region" description="Helical" evidence="11">
    <location>
        <begin position="53"/>
        <end position="76"/>
    </location>
</feature>
<keyword evidence="14" id="KW-1185">Reference proteome</keyword>
<dbReference type="RefSeq" id="WP_091997341.1">
    <property type="nucleotide sequence ID" value="NZ_FOUR01000001.1"/>
</dbReference>
<organism evidence="13 14">
    <name type="scientific">Marinobacter pelagius</name>
    <dbReference type="NCBI Taxonomy" id="379482"/>
    <lineage>
        <taxon>Bacteria</taxon>
        <taxon>Pseudomonadati</taxon>
        <taxon>Pseudomonadota</taxon>
        <taxon>Gammaproteobacteria</taxon>
        <taxon>Pseudomonadales</taxon>
        <taxon>Marinobacteraceae</taxon>
        <taxon>Marinobacter</taxon>
    </lineage>
</organism>
<dbReference type="InterPro" id="IPR001757">
    <property type="entry name" value="P_typ_ATPase"/>
</dbReference>
<dbReference type="SMART" id="SM00831">
    <property type="entry name" value="Cation_ATPase_N"/>
    <property type="match status" value="1"/>
</dbReference>
<dbReference type="SUPFAM" id="SSF81660">
    <property type="entry name" value="Metal cation-transporting ATPase, ATP-binding domain N"/>
    <property type="match status" value="1"/>
</dbReference>
<evidence type="ECO:0000313" key="13">
    <source>
        <dbReference type="EMBL" id="SFM37738.1"/>
    </source>
</evidence>
<dbReference type="Pfam" id="PF00122">
    <property type="entry name" value="E1-E2_ATPase"/>
    <property type="match status" value="1"/>
</dbReference>
<dbReference type="SFLD" id="SFLDF00027">
    <property type="entry name" value="p-type_atpase"/>
    <property type="match status" value="1"/>
</dbReference>
<dbReference type="Pfam" id="PF00690">
    <property type="entry name" value="Cation_ATPase_N"/>
    <property type="match status" value="1"/>
</dbReference>
<dbReference type="FunFam" id="2.70.150.10:FF:000160">
    <property type="entry name" value="Sarcoplasmic/endoplasmic reticulum calcium ATPase 1"/>
    <property type="match status" value="1"/>
</dbReference>
<feature type="transmembrane region" description="Helical" evidence="11">
    <location>
        <begin position="725"/>
        <end position="746"/>
    </location>
</feature>
<dbReference type="AlphaFoldDB" id="A0A1I4QCE3"/>
<dbReference type="NCBIfam" id="TIGR01494">
    <property type="entry name" value="ATPase_P-type"/>
    <property type="match status" value="3"/>
</dbReference>
<dbReference type="Gene3D" id="1.20.1110.10">
    <property type="entry name" value="Calcium-transporting ATPase, transmembrane domain"/>
    <property type="match status" value="1"/>
</dbReference>
<feature type="transmembrane region" description="Helical" evidence="11">
    <location>
        <begin position="879"/>
        <end position="900"/>
    </location>
</feature>
<dbReference type="GO" id="GO:0030007">
    <property type="term" value="P:intracellular potassium ion homeostasis"/>
    <property type="evidence" value="ECO:0007669"/>
    <property type="project" value="TreeGrafter"/>
</dbReference>
<dbReference type="InterPro" id="IPR036412">
    <property type="entry name" value="HAD-like_sf"/>
</dbReference>
<dbReference type="InterPro" id="IPR006068">
    <property type="entry name" value="ATPase_P-typ_cation-transptr_C"/>
</dbReference>
<dbReference type="Gene3D" id="3.40.1110.10">
    <property type="entry name" value="Calcium-transporting ATPase, cytoplasmic domain N"/>
    <property type="match status" value="1"/>
</dbReference>
<dbReference type="GO" id="GO:0005391">
    <property type="term" value="F:P-type sodium:potassium-exchanging transporter activity"/>
    <property type="evidence" value="ECO:0007669"/>
    <property type="project" value="TreeGrafter"/>
</dbReference>
<keyword evidence="10 11" id="KW-0472">Membrane</keyword>
<feature type="transmembrane region" description="Helical" evidence="11">
    <location>
        <begin position="82"/>
        <end position="98"/>
    </location>
</feature>
<evidence type="ECO:0000256" key="1">
    <source>
        <dbReference type="ARBA" id="ARBA00004127"/>
    </source>
</evidence>
<evidence type="ECO:0000256" key="8">
    <source>
        <dbReference type="ARBA" id="ARBA00022967"/>
    </source>
</evidence>
<dbReference type="Gene3D" id="2.70.150.10">
    <property type="entry name" value="Calcium-transporting ATPase, cytoplasmic transduction domain A"/>
    <property type="match status" value="1"/>
</dbReference>
<comment type="similarity">
    <text evidence="2">Belongs to the cation transport ATPase (P-type) (TC 3.A.3) family. Type IIA subfamily.</text>
</comment>
<dbReference type="SUPFAM" id="SSF56784">
    <property type="entry name" value="HAD-like"/>
    <property type="match status" value="1"/>
</dbReference>
<dbReference type="Gene3D" id="3.40.50.1000">
    <property type="entry name" value="HAD superfamily/HAD-like"/>
    <property type="match status" value="1"/>
</dbReference>
<evidence type="ECO:0000256" key="6">
    <source>
        <dbReference type="ARBA" id="ARBA00022840"/>
    </source>
</evidence>
<dbReference type="FunFam" id="3.40.50.1000:FF:000028">
    <property type="entry name" value="Calcium-transporting P-type ATPase, putative"/>
    <property type="match status" value="1"/>
</dbReference>
<sequence>MDDFHWHARTSKEVLDRLGTRAQGLSASEARRRLKDSGPNRIERNGRRSWYRILLHQLADPIVYVLLAAAVLAILIGKVTDSFVVLAVVVLNTTIGFVQEMRATKAIEALSRMVPQNATVLRNGDAKSVPAHTVVPGDVLLLQAGDQVAADVRLLEVNGLQVDEAALTGESLPVAKQEEPVADDAVIGDRHSMAFGGTLVTAGTADAVVVATGASSELGRISRLLSETEDLQTPLTRRLASLVRVISLAILVVAILIFLVGMWRDNSLLDSALAAITLAVASIPEGLPAVITIASAIGVQRMARRRAIVRHLPAVETLGSTTVICTDKTGTLTRNEMTVEALWTPDLEVEVTGIGYAPEGELRAGDQTLSPMPEQVHDLLLAGLLCNDAELECKDGRWRIVGDPTEGALVVAAGKAELDEDSTRAAFPRKDEIPFSSESQFMATLNDSGDGADMVCVKGAPEVIAGMCKGFAGGRPMAVELVHEAVETLAARGMRVLAVAMAKPLAGKVELESSGWQDELCFLGLVGMSDPPRDEAIHAVRTCQQAGVVVKMVTGDHAETARAIGQSIGLLETGGEGAQVVTGVQIEAATDAELLELVHSTNVFARVAPEHKLRLVKALQAGGQVVAMTGDGVNDAPALKRAEIGVAMGINGTAVAREASDIVLADDNFASISAAVEEGRRVYDNLSKSLAFVLPTSLGQAMIILVAVLFFPVTDGHLLMPIEPVQILWVNLVVAIALALPLALEAREPGLMKRPPRPPKEPLLSRFLVVRTFLVGALMTGGAAGLFLLEYTADLSEGAAVELARGKAQTMAVTTIILFQMLYLLNCRSLTQTFWRIGLFSNLWVYLGIGVTLVLQLAFVYLEPLNLLFHTRPLDPADWLMSAGVAFAGFLIILVEKWLWRQNGGGEQVEDGVR</sequence>
<dbReference type="InterPro" id="IPR008250">
    <property type="entry name" value="ATPase_P-typ_transduc_dom_A_sf"/>
</dbReference>
<dbReference type="SFLD" id="SFLDG00002">
    <property type="entry name" value="C1.7:_P-type_atpase_like"/>
    <property type="match status" value="1"/>
</dbReference>
<dbReference type="GO" id="GO:1990573">
    <property type="term" value="P:potassium ion import across plasma membrane"/>
    <property type="evidence" value="ECO:0007669"/>
    <property type="project" value="TreeGrafter"/>
</dbReference>
<feature type="transmembrane region" description="Helical" evidence="11">
    <location>
        <begin position="275"/>
        <end position="299"/>
    </location>
</feature>
<dbReference type="OrthoDB" id="9814270at2"/>
<dbReference type="InterPro" id="IPR018303">
    <property type="entry name" value="ATPase_P-typ_P_site"/>
</dbReference>
<evidence type="ECO:0000256" key="9">
    <source>
        <dbReference type="ARBA" id="ARBA00022989"/>
    </source>
</evidence>
<dbReference type="GO" id="GO:0005886">
    <property type="term" value="C:plasma membrane"/>
    <property type="evidence" value="ECO:0007669"/>
    <property type="project" value="TreeGrafter"/>
</dbReference>
<dbReference type="Pfam" id="PF13246">
    <property type="entry name" value="Cation_ATPase"/>
    <property type="match status" value="1"/>
</dbReference>
<evidence type="ECO:0000256" key="4">
    <source>
        <dbReference type="ARBA" id="ARBA00022692"/>
    </source>
</evidence>
<dbReference type="GO" id="GO:1902600">
    <property type="term" value="P:proton transmembrane transport"/>
    <property type="evidence" value="ECO:0007669"/>
    <property type="project" value="TreeGrafter"/>
</dbReference>
<feature type="transmembrane region" description="Helical" evidence="11">
    <location>
        <begin position="837"/>
        <end position="859"/>
    </location>
</feature>
<dbReference type="Proteomes" id="UP000199339">
    <property type="component" value="Unassembled WGS sequence"/>
</dbReference>
<dbReference type="InterPro" id="IPR050510">
    <property type="entry name" value="Cation_transp_ATPase_P-type"/>
</dbReference>
<dbReference type="SFLD" id="SFLDS00003">
    <property type="entry name" value="Haloacid_Dehalogenase"/>
    <property type="match status" value="1"/>
</dbReference>
<evidence type="ECO:0000313" key="14">
    <source>
        <dbReference type="Proteomes" id="UP000199339"/>
    </source>
</evidence>
<keyword evidence="4 11" id="KW-0812">Transmembrane</keyword>
<dbReference type="InterPro" id="IPR023214">
    <property type="entry name" value="HAD_sf"/>
</dbReference>
<dbReference type="SUPFAM" id="SSF81665">
    <property type="entry name" value="Calcium ATPase, transmembrane domain M"/>
    <property type="match status" value="1"/>
</dbReference>
<feature type="transmembrane region" description="Helical" evidence="11">
    <location>
        <begin position="808"/>
        <end position="825"/>
    </location>
</feature>
<keyword evidence="3" id="KW-0597">Phosphoprotein</keyword>
<dbReference type="InterPro" id="IPR023298">
    <property type="entry name" value="ATPase_P-typ_TM_dom_sf"/>
</dbReference>
<dbReference type="GO" id="GO:0036376">
    <property type="term" value="P:sodium ion export across plasma membrane"/>
    <property type="evidence" value="ECO:0007669"/>
    <property type="project" value="TreeGrafter"/>
</dbReference>
<evidence type="ECO:0000256" key="11">
    <source>
        <dbReference type="SAM" id="Phobius"/>
    </source>
</evidence>
<name>A0A1I4QCE3_9GAMM</name>
<keyword evidence="9 11" id="KW-1133">Transmembrane helix</keyword>
<dbReference type="GO" id="GO:0012505">
    <property type="term" value="C:endomembrane system"/>
    <property type="evidence" value="ECO:0007669"/>
    <property type="project" value="UniProtKB-SubCell"/>
</dbReference>
<dbReference type="PRINTS" id="PR00120">
    <property type="entry name" value="HATPASE"/>
</dbReference>
<dbReference type="PROSITE" id="PS00154">
    <property type="entry name" value="ATPASE_E1_E2"/>
    <property type="match status" value="1"/>
</dbReference>
<gene>
    <name evidence="13" type="ORF">SAMN04487961_0056</name>
</gene>
<evidence type="ECO:0000256" key="3">
    <source>
        <dbReference type="ARBA" id="ARBA00022553"/>
    </source>
</evidence>
<dbReference type="SUPFAM" id="SSF81653">
    <property type="entry name" value="Calcium ATPase, transduction domain A"/>
    <property type="match status" value="1"/>
</dbReference>
<evidence type="ECO:0000259" key="12">
    <source>
        <dbReference type="SMART" id="SM00831"/>
    </source>
</evidence>
<dbReference type="InterPro" id="IPR044492">
    <property type="entry name" value="P_typ_ATPase_HD_dom"/>
</dbReference>
<dbReference type="GO" id="GO:0016887">
    <property type="term" value="F:ATP hydrolysis activity"/>
    <property type="evidence" value="ECO:0007669"/>
    <property type="project" value="InterPro"/>
</dbReference>